<dbReference type="InterPro" id="IPR017969">
    <property type="entry name" value="Heavy-metal-associated_CS"/>
</dbReference>
<keyword evidence="8 16" id="KW-0274">FAD</keyword>
<evidence type="ECO:0000256" key="16">
    <source>
        <dbReference type="PIRNR" id="PIRNR000350"/>
    </source>
</evidence>
<dbReference type="GO" id="GO:0003955">
    <property type="term" value="F:NAD(P)H dehydrogenase (quinone) activity"/>
    <property type="evidence" value="ECO:0007669"/>
    <property type="project" value="TreeGrafter"/>
</dbReference>
<dbReference type="EMBL" id="LC152290">
    <property type="protein sequence ID" value="BAS29552.1"/>
    <property type="molecule type" value="Genomic_DNA"/>
</dbReference>
<evidence type="ECO:0000256" key="15">
    <source>
        <dbReference type="ARBA" id="ARBA00048984"/>
    </source>
</evidence>
<dbReference type="AlphaFoldDB" id="A0A0K2SRA9"/>
<evidence type="ECO:0000256" key="1">
    <source>
        <dbReference type="ARBA" id="ARBA00007532"/>
    </source>
</evidence>
<proteinExistence type="inferred from homology"/>
<dbReference type="InterPro" id="IPR021179">
    <property type="entry name" value="Mercury_reductase_MerA"/>
</dbReference>
<organism evidence="21">
    <name type="scientific">Priestia megaterium</name>
    <name type="common">Bacillus megaterium</name>
    <dbReference type="NCBI Taxonomy" id="1404"/>
    <lineage>
        <taxon>Bacteria</taxon>
        <taxon>Bacillati</taxon>
        <taxon>Bacillota</taxon>
        <taxon>Bacilli</taxon>
        <taxon>Bacillales</taxon>
        <taxon>Bacillaceae</taxon>
        <taxon>Priestia</taxon>
    </lineage>
</organism>
<dbReference type="GO" id="GO:0050661">
    <property type="term" value="F:NADP binding"/>
    <property type="evidence" value="ECO:0007669"/>
    <property type="project" value="InterPro"/>
</dbReference>
<keyword evidence="7 16" id="KW-0479">Metal-binding</keyword>
<dbReference type="InterPro" id="IPR012999">
    <property type="entry name" value="Pyr_OxRdtase_I_AS"/>
</dbReference>
<gene>
    <name evidence="19 21" type="primary">merA</name>
</gene>
<dbReference type="SMR" id="A0A0K2SRA9"/>
<dbReference type="Gene3D" id="3.50.50.60">
    <property type="entry name" value="FAD/NAD(P)-binding domain"/>
    <property type="match status" value="2"/>
</dbReference>
<comment type="similarity">
    <text evidence="1 16 19">Belongs to the class-I pyridine nucleotide-disulfide oxidoreductase family.</text>
</comment>
<evidence type="ECO:0000256" key="3">
    <source>
        <dbReference type="ARBA" id="ARBA00012661"/>
    </source>
</evidence>
<evidence type="ECO:0000256" key="18">
    <source>
        <dbReference type="PIRSR" id="PIRSR000350-4"/>
    </source>
</evidence>
<feature type="domain" description="HMA" evidence="20">
    <location>
        <begin position="2"/>
        <end position="66"/>
    </location>
</feature>
<reference evidence="21" key="2">
    <citation type="journal article" date="1999" name="Gene">
        <title>Identification of three merB genes and characterization of a broad-spectrum mercury resistance module encoded by a class II transposon of Bacillus megaterium strain MB1.</title>
        <authorList>
            <person name="Huang C.C."/>
            <person name="Narita M."/>
            <person name="Yamagata T."/>
            <person name="Endo G."/>
        </authorList>
    </citation>
    <scope>NUCLEOTIDE SEQUENCE</scope>
    <source>
        <strain evidence="21">MB1</strain>
    </source>
</reference>
<keyword evidence="5 16" id="KW-0475">Mercuric resistance</keyword>
<comment type="cofactor">
    <cofactor evidence="16 17 19">
        <name>FAD</name>
        <dbReference type="ChEBI" id="CHEBI:57692"/>
    </cofactor>
    <text evidence="16 17 19">Binds 1 FAD per subunit.</text>
</comment>
<dbReference type="NCBIfam" id="TIGR02053">
    <property type="entry name" value="MerA"/>
    <property type="match status" value="1"/>
</dbReference>
<comment type="function">
    <text evidence="16">Resistance to Hg(2+) in bacteria appears to be governed by a specialized system which includes mercuric reductase. MerA protein is responsible for volatilizing mercury as Hg(0).</text>
</comment>
<feature type="binding site" evidence="17">
    <location>
        <position position="472"/>
    </location>
    <ligand>
        <name>FAD</name>
        <dbReference type="ChEBI" id="CHEBI:57692"/>
    </ligand>
</feature>
<dbReference type="PROSITE" id="PS50846">
    <property type="entry name" value="HMA_2"/>
    <property type="match status" value="2"/>
</dbReference>
<evidence type="ECO:0000256" key="2">
    <source>
        <dbReference type="ARBA" id="ARBA00011738"/>
    </source>
</evidence>
<reference evidence="21" key="3">
    <citation type="journal article" date="2016" name="FEMS Microbiol. Lett.">
        <title>Mercury resistance transposons in Bacilli strains from different geographical regions.</title>
        <authorList>
            <person name="Matsui K."/>
            <person name="Yoshinami S."/>
            <person name="Narita M."/>
            <person name="Chien M.F."/>
            <person name="Phung L.T."/>
            <person name="Silver S."/>
            <person name="Endo G."/>
        </authorList>
    </citation>
    <scope>NUCLEOTIDE SEQUENCE</scope>
    <source>
        <strain evidence="21">MB1</strain>
    </source>
</reference>
<dbReference type="Pfam" id="PF07992">
    <property type="entry name" value="Pyr_redox_2"/>
    <property type="match status" value="1"/>
</dbReference>
<dbReference type="SUPFAM" id="SSF55008">
    <property type="entry name" value="HMA, heavy metal-associated domain"/>
    <property type="match status" value="2"/>
</dbReference>
<evidence type="ECO:0000256" key="19">
    <source>
        <dbReference type="RuleBase" id="RU361223"/>
    </source>
</evidence>
<evidence type="ECO:0000256" key="11">
    <source>
        <dbReference type="ARBA" id="ARBA00023002"/>
    </source>
</evidence>
<evidence type="ECO:0000256" key="12">
    <source>
        <dbReference type="ARBA" id="ARBA00023157"/>
    </source>
</evidence>
<evidence type="ECO:0000256" key="7">
    <source>
        <dbReference type="ARBA" id="ARBA00022723"/>
    </source>
</evidence>
<dbReference type="InterPro" id="IPR023753">
    <property type="entry name" value="FAD/NAD-binding_dom"/>
</dbReference>
<evidence type="ECO:0000256" key="14">
    <source>
        <dbReference type="ARBA" id="ARBA00031725"/>
    </source>
</evidence>
<keyword evidence="6 16" id="KW-0285">Flavoprotein</keyword>
<dbReference type="CDD" id="cd00371">
    <property type="entry name" value="HMA"/>
    <property type="match status" value="2"/>
</dbReference>
<dbReference type="EC" id="1.16.1.1" evidence="3 16"/>
<keyword evidence="17" id="KW-0520">NAD</keyword>
<dbReference type="GO" id="GO:0050660">
    <property type="term" value="F:flavin adenine dinucleotide binding"/>
    <property type="evidence" value="ECO:0007669"/>
    <property type="project" value="UniProtKB-UniRule"/>
</dbReference>
<feature type="disulfide bond" description="Redox-active" evidence="18">
    <location>
        <begin position="207"/>
        <end position="212"/>
    </location>
</feature>
<dbReference type="InterPro" id="IPR036188">
    <property type="entry name" value="FAD/NAD-bd_sf"/>
</dbReference>
<dbReference type="PANTHER" id="PTHR43014:SF4">
    <property type="entry name" value="PYRIDINE NUCLEOTIDE-DISULFIDE OXIDOREDUCTASE RCLA-RELATED"/>
    <property type="match status" value="1"/>
</dbReference>
<sequence length="631" mass="68074">MKKYRVNVQGMTCSGCEQHVAVALENMGAKAIEVDFRRGEAVFELPDDVKVEDAKNAIADANYHPGEAEEFQSEQKTNLLKKYRLNVEGMTCTGCEEHIAVALENAGAKGIEVDFRRGEALFELPYDVDIDIAKTAITDAQYQPGEAEEIQVQSEKRTDVSLNDEGNYDYDYIIIGSGGAAFSSAIEAVALNAKVAMIERGTVGGTCVNVGCVPSKTLLRAGEINHLAKNNPFVGLHTSASNVDLAPLVKQKNDLVTEMRNEKYVNLIDDYGFELIKGEAKFVNENTVEVNGNQITAKRFLIATGASSTAPNIPGLDEVDYLTSTSLLELKKVPNRLTVIGSGYIGMELGQLFHNLGSEVTLIQRSERLLKEYDPEISEAITKALTEQGINLVTGATYERVEQDGDIKKVHVEINGKKRIIEAEQLLIATGRKPNTESLNLHAAGVEVGSRGEIVIDDYLKTTNSRIYSAGDVTLGPQFVYVAAYEGGLAARNAIGGLNQKVNLEVVPGVTFTSPSIATVGLTEQQAKEKGYEVKTSVLPLDAVPRALVNRETTGVFKLVADAKTLKVLGAHVVAENAGDVIYAATLAVKFGLTVGDLRETMAPYLTMAEGLKLAVLTFDKDVSKLSCCAG</sequence>
<reference evidence="21" key="1">
    <citation type="journal article" date="1999" name="Gene">
        <title>Structure analysis of a class II transposon encoding the mercury resistance of the Gram-positive Bacterium bacillus megaterium MB1, a strain isolated from minamata bay, Japan.</title>
        <authorList>
            <person name="Huang C.C."/>
            <person name="Narita M."/>
            <person name="Yamagata T."/>
            <person name="Itoh Y."/>
            <person name="Endo G."/>
        </authorList>
    </citation>
    <scope>NUCLEOTIDE SEQUENCE</scope>
    <source>
        <strain evidence="21">MB1</strain>
    </source>
</reference>
<name>A0A0K2SRA9_PRIMG</name>
<evidence type="ECO:0000256" key="17">
    <source>
        <dbReference type="PIRSR" id="PIRSR000350-3"/>
    </source>
</evidence>
<evidence type="ECO:0000256" key="8">
    <source>
        <dbReference type="ARBA" id="ARBA00022827"/>
    </source>
</evidence>
<protein>
    <recommendedName>
        <fullName evidence="4 16">Mercuric reductase</fullName>
        <ecNumber evidence="3 16">1.16.1.1</ecNumber>
    </recommendedName>
    <alternativeName>
        <fullName evidence="14 16">Hg(II) reductase</fullName>
    </alternativeName>
</protein>
<dbReference type="PIRSF" id="PIRSF000350">
    <property type="entry name" value="Mercury_reductase_MerA"/>
    <property type="match status" value="1"/>
</dbReference>
<keyword evidence="9 16" id="KW-0521">NADP</keyword>
<dbReference type="Gene3D" id="3.30.70.100">
    <property type="match status" value="2"/>
</dbReference>
<dbReference type="Gene3D" id="3.30.390.30">
    <property type="match status" value="1"/>
</dbReference>
<dbReference type="PROSITE" id="PS00076">
    <property type="entry name" value="PYRIDINE_REDOX_1"/>
    <property type="match status" value="1"/>
</dbReference>
<evidence type="ECO:0000256" key="13">
    <source>
        <dbReference type="ARBA" id="ARBA00023284"/>
    </source>
</evidence>
<dbReference type="PROSITE" id="PS01047">
    <property type="entry name" value="HMA_1"/>
    <property type="match status" value="2"/>
</dbReference>
<accession>A0A0K2SRA9</accession>
<evidence type="ECO:0000256" key="5">
    <source>
        <dbReference type="ARBA" id="ARBA00022466"/>
    </source>
</evidence>
<dbReference type="InterPro" id="IPR001100">
    <property type="entry name" value="Pyr_nuc-diS_OxRdtase"/>
</dbReference>
<keyword evidence="12" id="KW-1015">Disulfide bond</keyword>
<evidence type="ECO:0000256" key="10">
    <source>
        <dbReference type="ARBA" id="ARBA00022914"/>
    </source>
</evidence>
<evidence type="ECO:0000256" key="6">
    <source>
        <dbReference type="ARBA" id="ARBA00022630"/>
    </source>
</evidence>
<dbReference type="SUPFAM" id="SSF55424">
    <property type="entry name" value="FAD/NAD-linked reductases, dimerisation (C-terminal) domain"/>
    <property type="match status" value="1"/>
</dbReference>
<dbReference type="GO" id="GO:0045340">
    <property type="term" value="F:mercury ion binding"/>
    <property type="evidence" value="ECO:0007669"/>
    <property type="project" value="InterPro"/>
</dbReference>
<dbReference type="PRINTS" id="PR00945">
    <property type="entry name" value="HGRDTASE"/>
</dbReference>
<dbReference type="InterPro" id="IPR036163">
    <property type="entry name" value="HMA_dom_sf"/>
</dbReference>
<evidence type="ECO:0000313" key="21">
    <source>
        <dbReference type="EMBL" id="BAS29552.1"/>
    </source>
</evidence>
<dbReference type="GO" id="GO:0050787">
    <property type="term" value="P:detoxification of mercury ion"/>
    <property type="evidence" value="ECO:0007669"/>
    <property type="project" value="InterPro"/>
</dbReference>
<comment type="subunit">
    <text evidence="2 16 19">Homodimer.</text>
</comment>
<keyword evidence="17" id="KW-0547">Nucleotide-binding</keyword>
<dbReference type="InterPro" id="IPR016156">
    <property type="entry name" value="FAD/NAD-linked_Rdtase_dimer_sf"/>
</dbReference>
<feature type="binding site" evidence="17">
    <location>
        <position position="216"/>
    </location>
    <ligand>
        <name>FAD</name>
        <dbReference type="ChEBI" id="CHEBI:57692"/>
    </ligand>
</feature>
<dbReference type="Pfam" id="PF00403">
    <property type="entry name" value="HMA"/>
    <property type="match status" value="1"/>
</dbReference>
<evidence type="ECO:0000256" key="4">
    <source>
        <dbReference type="ARBA" id="ARBA00014791"/>
    </source>
</evidence>
<dbReference type="InterPro" id="IPR004099">
    <property type="entry name" value="Pyr_nucl-diS_OxRdtase_dimer"/>
</dbReference>
<dbReference type="GO" id="GO:0016668">
    <property type="term" value="F:oxidoreductase activity, acting on a sulfur group of donors, NAD(P) as acceptor"/>
    <property type="evidence" value="ECO:0007669"/>
    <property type="project" value="UniProtKB-UniRule"/>
</dbReference>
<comment type="catalytic activity">
    <reaction evidence="15 16 19">
        <text>Hg + NADP(+) + H(+) = Hg(2+) + NADPH</text>
        <dbReference type="Rhea" id="RHEA:23856"/>
        <dbReference type="ChEBI" id="CHEBI:15378"/>
        <dbReference type="ChEBI" id="CHEBI:16170"/>
        <dbReference type="ChEBI" id="CHEBI:16793"/>
        <dbReference type="ChEBI" id="CHEBI:57783"/>
        <dbReference type="ChEBI" id="CHEBI:58349"/>
        <dbReference type="EC" id="1.16.1.1"/>
    </reaction>
</comment>
<dbReference type="FunFam" id="3.30.390.30:FF:000001">
    <property type="entry name" value="Dihydrolipoyl dehydrogenase"/>
    <property type="match status" value="1"/>
</dbReference>
<dbReference type="SUPFAM" id="SSF51905">
    <property type="entry name" value="FAD/NAD(P)-binding domain"/>
    <property type="match status" value="1"/>
</dbReference>
<feature type="binding site" evidence="17">
    <location>
        <begin position="341"/>
        <end position="348"/>
    </location>
    <ligand>
        <name>NAD(+)</name>
        <dbReference type="ChEBI" id="CHEBI:57540"/>
    </ligand>
</feature>
<keyword evidence="11 16" id="KW-0560">Oxidoreductase</keyword>
<dbReference type="PANTHER" id="PTHR43014">
    <property type="entry name" value="MERCURIC REDUCTASE"/>
    <property type="match status" value="1"/>
</dbReference>
<feature type="domain" description="HMA" evidence="20">
    <location>
        <begin position="81"/>
        <end position="145"/>
    </location>
</feature>
<keyword evidence="13" id="KW-0676">Redox-active center</keyword>
<keyword evidence="10 16" id="KW-0476">Mercury</keyword>
<dbReference type="InterPro" id="IPR006121">
    <property type="entry name" value="HMA_dom"/>
</dbReference>
<dbReference type="GO" id="GO:0016152">
    <property type="term" value="F:mercury (II) reductase (NADP+) activity"/>
    <property type="evidence" value="ECO:0007669"/>
    <property type="project" value="UniProtKB-UniRule"/>
</dbReference>
<dbReference type="Pfam" id="PF02852">
    <property type="entry name" value="Pyr_redox_dim"/>
    <property type="match status" value="1"/>
</dbReference>
<evidence type="ECO:0000259" key="20">
    <source>
        <dbReference type="PROSITE" id="PS50846"/>
    </source>
</evidence>
<feature type="binding site" evidence="17">
    <location>
        <position position="431"/>
    </location>
    <ligand>
        <name>NAD(+)</name>
        <dbReference type="ChEBI" id="CHEBI:57540"/>
    </ligand>
</feature>
<evidence type="ECO:0000256" key="9">
    <source>
        <dbReference type="ARBA" id="ARBA00022857"/>
    </source>
</evidence>